<dbReference type="Proteomes" id="UP001258315">
    <property type="component" value="Unassembled WGS sequence"/>
</dbReference>
<evidence type="ECO:0000259" key="7">
    <source>
        <dbReference type="Pfam" id="PF14322"/>
    </source>
</evidence>
<accession>A0ABU3GR50</accession>
<protein>
    <recommendedName>
        <fullName evidence="10">RagB/SusD family nutrient uptake outer membrane protein</fullName>
    </recommendedName>
</protein>
<dbReference type="Pfam" id="PF14322">
    <property type="entry name" value="SusD-like_3"/>
    <property type="match status" value="1"/>
</dbReference>
<dbReference type="SUPFAM" id="SSF48452">
    <property type="entry name" value="TPR-like"/>
    <property type="match status" value="1"/>
</dbReference>
<evidence type="ECO:0000256" key="4">
    <source>
        <dbReference type="ARBA" id="ARBA00023136"/>
    </source>
</evidence>
<dbReference type="Gene3D" id="1.25.40.390">
    <property type="match status" value="1"/>
</dbReference>
<proteinExistence type="inferred from homology"/>
<keyword evidence="4" id="KW-0472">Membrane</keyword>
<feature type="domain" description="RagB/SusD" evidence="6">
    <location>
        <begin position="329"/>
        <end position="501"/>
    </location>
</feature>
<evidence type="ECO:0000256" key="5">
    <source>
        <dbReference type="ARBA" id="ARBA00023237"/>
    </source>
</evidence>
<feature type="domain" description="SusD-like N-terminal" evidence="7">
    <location>
        <begin position="108"/>
        <end position="239"/>
    </location>
</feature>
<evidence type="ECO:0000259" key="6">
    <source>
        <dbReference type="Pfam" id="PF07980"/>
    </source>
</evidence>
<keyword evidence="9" id="KW-1185">Reference proteome</keyword>
<comment type="similarity">
    <text evidence="2">Belongs to the SusD family.</text>
</comment>
<evidence type="ECO:0000313" key="9">
    <source>
        <dbReference type="Proteomes" id="UP001258315"/>
    </source>
</evidence>
<dbReference type="EMBL" id="JAVLVU010000001">
    <property type="protein sequence ID" value="MDT3402241.1"/>
    <property type="molecule type" value="Genomic_DNA"/>
</dbReference>
<dbReference type="InterPro" id="IPR033985">
    <property type="entry name" value="SusD-like_N"/>
</dbReference>
<name>A0ABU3GR50_9SPHI</name>
<dbReference type="PROSITE" id="PS51257">
    <property type="entry name" value="PROKAR_LIPOPROTEIN"/>
    <property type="match status" value="1"/>
</dbReference>
<gene>
    <name evidence="8" type="ORF">QE417_001313</name>
</gene>
<evidence type="ECO:0000256" key="2">
    <source>
        <dbReference type="ARBA" id="ARBA00006275"/>
    </source>
</evidence>
<dbReference type="Pfam" id="PF07980">
    <property type="entry name" value="SusD_RagB"/>
    <property type="match status" value="1"/>
</dbReference>
<evidence type="ECO:0008006" key="10">
    <source>
        <dbReference type="Google" id="ProtNLM"/>
    </source>
</evidence>
<evidence type="ECO:0000313" key="8">
    <source>
        <dbReference type="EMBL" id="MDT3402241.1"/>
    </source>
</evidence>
<evidence type="ECO:0000256" key="3">
    <source>
        <dbReference type="ARBA" id="ARBA00022729"/>
    </source>
</evidence>
<dbReference type="InterPro" id="IPR012944">
    <property type="entry name" value="SusD_RagB_dom"/>
</dbReference>
<reference evidence="9" key="1">
    <citation type="submission" date="2023-07" db="EMBL/GenBank/DDBJ databases">
        <title>Functional and genomic diversity of the sorghum phyllosphere microbiome.</title>
        <authorList>
            <person name="Shade A."/>
        </authorList>
    </citation>
    <scope>NUCLEOTIDE SEQUENCE [LARGE SCALE GENOMIC DNA]</scope>
    <source>
        <strain evidence="9">SORGH_AS_0422</strain>
    </source>
</reference>
<dbReference type="InterPro" id="IPR011990">
    <property type="entry name" value="TPR-like_helical_dom_sf"/>
</dbReference>
<evidence type="ECO:0000256" key="1">
    <source>
        <dbReference type="ARBA" id="ARBA00004442"/>
    </source>
</evidence>
<comment type="caution">
    <text evidence="8">The sequence shown here is derived from an EMBL/GenBank/DDBJ whole genome shotgun (WGS) entry which is preliminary data.</text>
</comment>
<comment type="subcellular location">
    <subcellularLocation>
        <location evidence="1">Cell outer membrane</location>
    </subcellularLocation>
</comment>
<organism evidence="8 9">
    <name type="scientific">Mucilaginibacter terrae</name>
    <dbReference type="NCBI Taxonomy" id="1955052"/>
    <lineage>
        <taxon>Bacteria</taxon>
        <taxon>Pseudomonadati</taxon>
        <taxon>Bacteroidota</taxon>
        <taxon>Sphingobacteriia</taxon>
        <taxon>Sphingobacteriales</taxon>
        <taxon>Sphingobacteriaceae</taxon>
        <taxon>Mucilaginibacter</taxon>
    </lineage>
</organism>
<dbReference type="RefSeq" id="WP_311948539.1">
    <property type="nucleotide sequence ID" value="NZ_JAVLVU010000001.1"/>
</dbReference>
<keyword evidence="5" id="KW-0998">Cell outer membrane</keyword>
<keyword evidence="3" id="KW-0732">Signal</keyword>
<sequence length="502" mass="55928">MKKLYIYTLLLISTLTFSCKKFLEEYSQDEMRPGTINDLNSLMYGDAYPYTVSMETFDVLADDVQNNPLVNVNGSPVATYLGALQANTLMYTFNPTMFDGLATTPESADVYTKMYLKIKGCNVLIDYVDKVSGTVTDKNAVLGQCLFLRAYYYLKLVTLYGQSYIAPGVNPETSLGVPLVLSSEVKDGGLKRNTLKEVYDQIEKDLIAAEDLLRNNFVQPNAFRVNSDVANGLLSRFYLYRGLDTDWGKAIQRAGQALQNRSTLTALSSWVGANNSIAANGIYNSTSPEVLWVYGGTHSPILVPEIDSRALPPFSVSADLIAQYDKGTNTSNYGDLRFQFYFQSFTVNGSRLTYRTAKNTINAQYGTKGLRVAELYLNRAEAYARRFLATGNAGDRQAALADLNTLRQSRFDTRNTPYVPVNITAAQDLYKFCQDERRRELCLEDGHRFVDLKRWGLGVTHVFTGTDNVTATYTLAPNAPLFTLPIPANAMNNNTGLIQNPR</sequence>